<dbReference type="Proteomes" id="UP001221898">
    <property type="component" value="Unassembled WGS sequence"/>
</dbReference>
<reference evidence="1" key="1">
    <citation type="journal article" date="2023" name="Science">
        <title>Genome structures resolve the early diversification of teleost fishes.</title>
        <authorList>
            <person name="Parey E."/>
            <person name="Louis A."/>
            <person name="Montfort J."/>
            <person name="Bouchez O."/>
            <person name="Roques C."/>
            <person name="Iampietro C."/>
            <person name="Lluch J."/>
            <person name="Castinel A."/>
            <person name="Donnadieu C."/>
            <person name="Desvignes T."/>
            <person name="Floi Bucao C."/>
            <person name="Jouanno E."/>
            <person name="Wen M."/>
            <person name="Mejri S."/>
            <person name="Dirks R."/>
            <person name="Jansen H."/>
            <person name="Henkel C."/>
            <person name="Chen W.J."/>
            <person name="Zahm M."/>
            <person name="Cabau C."/>
            <person name="Klopp C."/>
            <person name="Thompson A.W."/>
            <person name="Robinson-Rechavi M."/>
            <person name="Braasch I."/>
            <person name="Lecointre G."/>
            <person name="Bobe J."/>
            <person name="Postlethwait J.H."/>
            <person name="Berthelot C."/>
            <person name="Roest Crollius H."/>
            <person name="Guiguen Y."/>
        </authorList>
    </citation>
    <scope>NUCLEOTIDE SEQUENCE</scope>
    <source>
        <strain evidence="1">NC1722</strain>
    </source>
</reference>
<keyword evidence="2" id="KW-1185">Reference proteome</keyword>
<proteinExistence type="predicted"/>
<dbReference type="AlphaFoldDB" id="A0AAD7WN90"/>
<evidence type="ECO:0000313" key="2">
    <source>
        <dbReference type="Proteomes" id="UP001221898"/>
    </source>
</evidence>
<evidence type="ECO:0000313" key="1">
    <source>
        <dbReference type="EMBL" id="KAJ8402269.1"/>
    </source>
</evidence>
<accession>A0AAD7WN90</accession>
<protein>
    <submittedName>
        <fullName evidence="1">Uncharacterized protein</fullName>
    </submittedName>
</protein>
<sequence length="106" mass="11665">MITPGPCVMPALCDAPCRATPRPINSTEEDVWEAGSDVTRHEVTRGVVGLEMTMKDTFYRRLGSGAGAARRRERSRHKSGRMAPLSAISSPLSILVVTRWRTAALW</sequence>
<name>A0AAD7WN90_9TELE</name>
<dbReference type="EMBL" id="JAINUG010000065">
    <property type="protein sequence ID" value="KAJ8402269.1"/>
    <property type="molecule type" value="Genomic_DNA"/>
</dbReference>
<gene>
    <name evidence="1" type="ORF">AAFF_G00371340</name>
</gene>
<comment type="caution">
    <text evidence="1">The sequence shown here is derived from an EMBL/GenBank/DDBJ whole genome shotgun (WGS) entry which is preliminary data.</text>
</comment>
<organism evidence="1 2">
    <name type="scientific">Aldrovandia affinis</name>
    <dbReference type="NCBI Taxonomy" id="143900"/>
    <lineage>
        <taxon>Eukaryota</taxon>
        <taxon>Metazoa</taxon>
        <taxon>Chordata</taxon>
        <taxon>Craniata</taxon>
        <taxon>Vertebrata</taxon>
        <taxon>Euteleostomi</taxon>
        <taxon>Actinopterygii</taxon>
        <taxon>Neopterygii</taxon>
        <taxon>Teleostei</taxon>
        <taxon>Notacanthiformes</taxon>
        <taxon>Halosauridae</taxon>
        <taxon>Aldrovandia</taxon>
    </lineage>
</organism>